<dbReference type="InterPro" id="IPR000182">
    <property type="entry name" value="GNAT_dom"/>
</dbReference>
<dbReference type="PANTHER" id="PTHR43072:SF23">
    <property type="entry name" value="UPF0039 PROTEIN C11D3.02C"/>
    <property type="match status" value="1"/>
</dbReference>
<dbReference type="GO" id="GO:0016747">
    <property type="term" value="F:acyltransferase activity, transferring groups other than amino-acyl groups"/>
    <property type="evidence" value="ECO:0007669"/>
    <property type="project" value="InterPro"/>
</dbReference>
<name>A0A7X4RVH3_9VIBR</name>
<accession>A0A7X4RVH3</accession>
<dbReference type="AlphaFoldDB" id="A0A7X4RVH3"/>
<proteinExistence type="predicted"/>
<dbReference type="Pfam" id="PF13420">
    <property type="entry name" value="Acetyltransf_4"/>
    <property type="match status" value="1"/>
</dbReference>
<evidence type="ECO:0000256" key="2">
    <source>
        <dbReference type="ARBA" id="ARBA00023315"/>
    </source>
</evidence>
<keyword evidence="1 4" id="KW-0808">Transferase</keyword>
<comment type="caution">
    <text evidence="4">The sequence shown here is derived from an EMBL/GenBank/DDBJ whole genome shotgun (WGS) entry which is preliminary data.</text>
</comment>
<reference evidence="4 5" key="1">
    <citation type="submission" date="2019-10" db="EMBL/GenBank/DDBJ databases">
        <title>Vibrio sp. nov. isolated from a shrimp pond.</title>
        <authorList>
            <person name="Gomez-Gil B."/>
            <person name="Enciso-Ibarra J."/>
            <person name="Enciso-Ibarra K."/>
            <person name="Bolan-Mejia C."/>
        </authorList>
    </citation>
    <scope>NUCLEOTIDE SEQUENCE [LARGE SCALE GENOMIC DNA]</scope>
    <source>
        <strain evidence="4 5">CAIM 722</strain>
    </source>
</reference>
<dbReference type="SUPFAM" id="SSF55729">
    <property type="entry name" value="Acyl-CoA N-acyltransferases (Nat)"/>
    <property type="match status" value="1"/>
</dbReference>
<dbReference type="PROSITE" id="PS51186">
    <property type="entry name" value="GNAT"/>
    <property type="match status" value="1"/>
</dbReference>
<evidence type="ECO:0000313" key="5">
    <source>
        <dbReference type="Proteomes" id="UP000462621"/>
    </source>
</evidence>
<dbReference type="PANTHER" id="PTHR43072">
    <property type="entry name" value="N-ACETYLTRANSFERASE"/>
    <property type="match status" value="1"/>
</dbReference>
<evidence type="ECO:0000313" key="4">
    <source>
        <dbReference type="EMBL" id="MZI94149.1"/>
    </source>
</evidence>
<keyword evidence="2" id="KW-0012">Acyltransferase</keyword>
<protein>
    <submittedName>
        <fullName evidence="4">GNAT family N-acetyltransferase</fullName>
    </submittedName>
</protein>
<evidence type="ECO:0000256" key="1">
    <source>
        <dbReference type="ARBA" id="ARBA00022679"/>
    </source>
</evidence>
<dbReference type="CDD" id="cd04301">
    <property type="entry name" value="NAT_SF"/>
    <property type="match status" value="1"/>
</dbReference>
<keyword evidence="5" id="KW-1185">Reference proteome</keyword>
<dbReference type="InterPro" id="IPR016181">
    <property type="entry name" value="Acyl_CoA_acyltransferase"/>
</dbReference>
<organism evidence="4 5">
    <name type="scientific">Vibrio eleionomae</name>
    <dbReference type="NCBI Taxonomy" id="2653505"/>
    <lineage>
        <taxon>Bacteria</taxon>
        <taxon>Pseudomonadati</taxon>
        <taxon>Pseudomonadota</taxon>
        <taxon>Gammaproteobacteria</taxon>
        <taxon>Vibrionales</taxon>
        <taxon>Vibrionaceae</taxon>
        <taxon>Vibrio</taxon>
    </lineage>
</organism>
<sequence>MINNLNGITKEPLLIRYATEQDLPAIVEIYNHAIVNTTATYDYTPYQVHQRKPWFDRLTQGNYPILVWEEQGEIAGYAALEPFRPDRAYCASVMHSIYLSPNHKGKGIGFKLVEALIIEAKQHDFATMIAEIDGANPASIALHQKLGFTYAGTLKNAAKKFDTWLDLVFYEYDLLGETQ</sequence>
<evidence type="ECO:0000259" key="3">
    <source>
        <dbReference type="PROSITE" id="PS51186"/>
    </source>
</evidence>
<feature type="domain" description="N-acetyltransferase" evidence="3">
    <location>
        <begin position="13"/>
        <end position="170"/>
    </location>
</feature>
<dbReference type="Gene3D" id="3.40.630.30">
    <property type="match status" value="1"/>
</dbReference>
<gene>
    <name evidence="4" type="ORF">F9817_13195</name>
</gene>
<dbReference type="Proteomes" id="UP000462621">
    <property type="component" value="Unassembled WGS sequence"/>
</dbReference>
<dbReference type="EMBL" id="WEKT01000024">
    <property type="protein sequence ID" value="MZI94149.1"/>
    <property type="molecule type" value="Genomic_DNA"/>
</dbReference>